<evidence type="ECO:0000256" key="11">
    <source>
        <dbReference type="ARBA" id="ARBA00023136"/>
    </source>
</evidence>
<dbReference type="InterPro" id="IPR027659">
    <property type="entry name" value="Sgcb"/>
</dbReference>
<evidence type="ECO:0000256" key="2">
    <source>
        <dbReference type="ARBA" id="ARBA00004245"/>
    </source>
</evidence>
<dbReference type="Pfam" id="PF04790">
    <property type="entry name" value="Sarcoglycan_1"/>
    <property type="match status" value="1"/>
</dbReference>
<evidence type="ECO:0000256" key="16">
    <source>
        <dbReference type="SAM" id="Phobius"/>
    </source>
</evidence>
<keyword evidence="14" id="KW-0206">Cytoskeleton</keyword>
<dbReference type="GO" id="GO:0016012">
    <property type="term" value="C:sarcoglycan complex"/>
    <property type="evidence" value="ECO:0007669"/>
    <property type="project" value="InterPro"/>
</dbReference>
<evidence type="ECO:0000256" key="15">
    <source>
        <dbReference type="ARBA" id="ARBA00026041"/>
    </source>
</evidence>
<organism evidence="17 18">
    <name type="scientific">Laodelphax striatellus</name>
    <name type="common">Small brown planthopper</name>
    <name type="synonym">Delphax striatella</name>
    <dbReference type="NCBI Taxonomy" id="195883"/>
    <lineage>
        <taxon>Eukaryota</taxon>
        <taxon>Metazoa</taxon>
        <taxon>Ecdysozoa</taxon>
        <taxon>Arthropoda</taxon>
        <taxon>Hexapoda</taxon>
        <taxon>Insecta</taxon>
        <taxon>Pterygota</taxon>
        <taxon>Neoptera</taxon>
        <taxon>Paraneoptera</taxon>
        <taxon>Hemiptera</taxon>
        <taxon>Auchenorrhyncha</taxon>
        <taxon>Fulgoroidea</taxon>
        <taxon>Delphacidae</taxon>
        <taxon>Criomorphinae</taxon>
        <taxon>Laodelphax</taxon>
    </lineage>
</organism>
<dbReference type="EMBL" id="QKKF02007925">
    <property type="protein sequence ID" value="RZF45830.1"/>
    <property type="molecule type" value="Genomic_DNA"/>
</dbReference>
<dbReference type="PANTHER" id="PTHR21142">
    <property type="entry name" value="SARCOGLYCANS"/>
    <property type="match status" value="1"/>
</dbReference>
<keyword evidence="9" id="KW-0735">Signal-anchor</keyword>
<dbReference type="SMR" id="A0A482XJW4"/>
<dbReference type="OrthoDB" id="5843723at2759"/>
<evidence type="ECO:0000256" key="10">
    <source>
        <dbReference type="ARBA" id="ARBA00022989"/>
    </source>
</evidence>
<name>A0A482XJW4_LAOST</name>
<dbReference type="AlphaFoldDB" id="A0A482XJW4"/>
<accession>A0A482XJW4</accession>
<evidence type="ECO:0000256" key="5">
    <source>
        <dbReference type="ARBA" id="ARBA00015329"/>
    </source>
</evidence>
<keyword evidence="11 16" id="KW-0472">Membrane</keyword>
<evidence type="ECO:0000256" key="14">
    <source>
        <dbReference type="ARBA" id="ARBA00023212"/>
    </source>
</evidence>
<comment type="caution">
    <text evidence="17">The sequence shown here is derived from an EMBL/GenBank/DDBJ whole genome shotgun (WGS) entry which is preliminary data.</text>
</comment>
<evidence type="ECO:0000256" key="3">
    <source>
        <dbReference type="ARBA" id="ARBA00004274"/>
    </source>
</evidence>
<dbReference type="GO" id="GO:0042383">
    <property type="term" value="C:sarcolemma"/>
    <property type="evidence" value="ECO:0007669"/>
    <property type="project" value="UniProtKB-SubCell"/>
</dbReference>
<evidence type="ECO:0000313" key="18">
    <source>
        <dbReference type="Proteomes" id="UP000291343"/>
    </source>
</evidence>
<keyword evidence="7" id="KW-0963">Cytoplasm</keyword>
<dbReference type="GO" id="GO:0005856">
    <property type="term" value="C:cytoskeleton"/>
    <property type="evidence" value="ECO:0007669"/>
    <property type="project" value="UniProtKB-SubCell"/>
</dbReference>
<evidence type="ECO:0000256" key="13">
    <source>
        <dbReference type="ARBA" id="ARBA00023180"/>
    </source>
</evidence>
<evidence type="ECO:0000256" key="8">
    <source>
        <dbReference type="ARBA" id="ARBA00022692"/>
    </source>
</evidence>
<comment type="function">
    <text evidence="1">Component of the sarcoglycan complex, a subcomplex of the dystrophin-glycoprotein complex which forms a link between the F-actin cytoskeleton and the extracellular matrix.</text>
</comment>
<dbReference type="PANTHER" id="PTHR21142:SF2">
    <property type="entry name" value="BETA-SARCOGLYCAN"/>
    <property type="match status" value="1"/>
</dbReference>
<protein>
    <recommendedName>
        <fullName evidence="5">Beta-sarcoglycan</fullName>
    </recommendedName>
</protein>
<evidence type="ECO:0000256" key="6">
    <source>
        <dbReference type="ARBA" id="ARBA00022475"/>
    </source>
</evidence>
<evidence type="ECO:0000256" key="7">
    <source>
        <dbReference type="ARBA" id="ARBA00022490"/>
    </source>
</evidence>
<keyword evidence="12" id="KW-1015">Disulfide bond</keyword>
<dbReference type="GO" id="GO:0007517">
    <property type="term" value="P:muscle organ development"/>
    <property type="evidence" value="ECO:0007669"/>
    <property type="project" value="InterPro"/>
</dbReference>
<evidence type="ECO:0000313" key="17">
    <source>
        <dbReference type="EMBL" id="RZF45830.1"/>
    </source>
</evidence>
<keyword evidence="6" id="KW-1003">Cell membrane</keyword>
<evidence type="ECO:0000256" key="9">
    <source>
        <dbReference type="ARBA" id="ARBA00022968"/>
    </source>
</evidence>
<reference evidence="17 18" key="1">
    <citation type="journal article" date="2017" name="Gigascience">
        <title>Genome sequence of the small brown planthopper, Laodelphax striatellus.</title>
        <authorList>
            <person name="Zhu J."/>
            <person name="Jiang F."/>
            <person name="Wang X."/>
            <person name="Yang P."/>
            <person name="Bao Y."/>
            <person name="Zhao W."/>
            <person name="Wang W."/>
            <person name="Lu H."/>
            <person name="Wang Q."/>
            <person name="Cui N."/>
            <person name="Li J."/>
            <person name="Chen X."/>
            <person name="Luo L."/>
            <person name="Yu J."/>
            <person name="Kang L."/>
            <person name="Cui F."/>
        </authorList>
    </citation>
    <scope>NUCLEOTIDE SEQUENCE [LARGE SCALE GENOMIC DNA]</scope>
    <source>
        <strain evidence="17">Lst14</strain>
    </source>
</reference>
<keyword evidence="18" id="KW-1185">Reference proteome</keyword>
<dbReference type="InterPro" id="IPR006875">
    <property type="entry name" value="Sarcoglycan"/>
</dbReference>
<gene>
    <name evidence="17" type="ORF">LSTR_LSTR013725</name>
</gene>
<dbReference type="Proteomes" id="UP000291343">
    <property type="component" value="Unassembled WGS sequence"/>
</dbReference>
<keyword evidence="8 16" id="KW-0812">Transmembrane</keyword>
<feature type="transmembrane region" description="Helical" evidence="16">
    <location>
        <begin position="559"/>
        <end position="577"/>
    </location>
</feature>
<comment type="subunit">
    <text evidence="15">Cross-link to form 2 major subcomplexes: one consisting of SGCB, SGCD and SGCG and the other consisting of SGCB and SGCD. The association between SGCB and SGCG is particularly strong while SGCA is loosely associated with the other sarcoglycans.</text>
</comment>
<keyword evidence="13" id="KW-0325">Glycoprotein</keyword>
<evidence type="ECO:0000256" key="4">
    <source>
        <dbReference type="ARBA" id="ARBA00007574"/>
    </source>
</evidence>
<feature type="transmembrane region" description="Helical" evidence="16">
    <location>
        <begin position="64"/>
        <end position="88"/>
    </location>
</feature>
<comment type="subcellular location">
    <subcellularLocation>
        <location evidence="3">Cell membrane</location>
        <location evidence="3">Sarcolemma</location>
        <topology evidence="3">Single-pass type II membrane protein</topology>
    </subcellularLocation>
    <subcellularLocation>
        <location evidence="2">Cytoplasm</location>
        <location evidence="2">Cytoskeleton</location>
    </subcellularLocation>
</comment>
<sequence length="578" mass="64430">MTSQRESPASDIPSDSGLGTLSIRDKSLLKRNINKHHNNNMSAGYVPVHETSLHKTGLRGKKTWAFWTLVGVLSALATANLILTVFILKVLRISHQAMEAVEIVSKTGQESVVKMHGNIDLGSIYKQDGLLESFSGDPLKITGDQAPVFVELRGGAKGGPRRVLVVRQNETRLQGVQSFSVYDAAQSAAAGQHSKPIFSTHYPNFGLPRGVRNIDVKLVETDRVRSPRDEGLKVRGEGGGGLAGGVSFATHAQRVRLLGLEGTRIDGGMEMQWSADQTVHLHSWNGSVVLKASGQQGGVRLDVKSMPIVGTGRRSGLPLVAHYKVCVCMPQGRLFRVPVFAGAISSSTACSYMKNWELTRKQARQYENIINQKLVVLSKLSLLVDNDESKPLTSREETFESAVDELKKIFSALDTINNKLEDDILQVMPGVMPHTLQRHREVFQDYSQEFRKIQQQFSDRREREDLLQNVRNVIDAYKTTTTGCNRRSELYSNEKNHLENSRNLVDNQLEIAMEIKENLNSQTRSLKQIGTRLNEMLSRFPLINGVLQRVNLRKRRDSLVMGLVMSLCALLMIAYVLH</sequence>
<dbReference type="Pfam" id="PF12352">
    <property type="entry name" value="V-SNARE_C"/>
    <property type="match status" value="1"/>
</dbReference>
<comment type="similarity">
    <text evidence="4">Belongs to the sarcoglycan beta/delta/gamma/zeta family.</text>
</comment>
<keyword evidence="10 16" id="KW-1133">Transmembrane helix</keyword>
<evidence type="ECO:0000256" key="12">
    <source>
        <dbReference type="ARBA" id="ARBA00023157"/>
    </source>
</evidence>
<dbReference type="STRING" id="195883.A0A482XJW4"/>
<evidence type="ECO:0000256" key="1">
    <source>
        <dbReference type="ARBA" id="ARBA00002860"/>
    </source>
</evidence>
<proteinExistence type="inferred from homology"/>
<dbReference type="InParanoid" id="A0A482XJW4"/>